<dbReference type="EMBL" id="FNPB01000008">
    <property type="protein sequence ID" value="SDY19256.1"/>
    <property type="molecule type" value="Genomic_DNA"/>
</dbReference>
<protein>
    <recommendedName>
        <fullName evidence="1">C2H2-type domain-containing protein</fullName>
    </recommendedName>
</protein>
<feature type="domain" description="C2H2-type" evidence="1">
    <location>
        <begin position="13"/>
        <end position="40"/>
    </location>
</feature>
<name>A0A1H3HUT3_9EURY</name>
<organism evidence="2 3">
    <name type="scientific">Halobellus clavatus</name>
    <dbReference type="NCBI Taxonomy" id="660517"/>
    <lineage>
        <taxon>Archaea</taxon>
        <taxon>Methanobacteriati</taxon>
        <taxon>Methanobacteriota</taxon>
        <taxon>Stenosarchaea group</taxon>
        <taxon>Halobacteria</taxon>
        <taxon>Halobacteriales</taxon>
        <taxon>Haloferacaceae</taxon>
        <taxon>Halobellus</taxon>
    </lineage>
</organism>
<evidence type="ECO:0000313" key="2">
    <source>
        <dbReference type="EMBL" id="SDY19256.1"/>
    </source>
</evidence>
<keyword evidence="3" id="KW-1185">Reference proteome</keyword>
<dbReference type="Proteomes" id="UP000199170">
    <property type="component" value="Unassembled WGS sequence"/>
</dbReference>
<sequence>MVNTVERDGQTWYECEECGLLLEDETEAKTHEENCSAEEPSYLQ</sequence>
<evidence type="ECO:0000259" key="1">
    <source>
        <dbReference type="PROSITE" id="PS50157"/>
    </source>
</evidence>
<dbReference type="InterPro" id="IPR055552">
    <property type="entry name" value="DUF7128"/>
</dbReference>
<reference evidence="3" key="1">
    <citation type="submission" date="2016-10" db="EMBL/GenBank/DDBJ databases">
        <authorList>
            <person name="Varghese N."/>
            <person name="Submissions S."/>
        </authorList>
    </citation>
    <scope>NUCLEOTIDE SEQUENCE [LARGE SCALE GENOMIC DNA]</scope>
    <source>
        <strain evidence="3">CGMCC 1.10118</strain>
    </source>
</reference>
<proteinExistence type="predicted"/>
<accession>A0A1H3HUT3</accession>
<dbReference type="Pfam" id="PF23447">
    <property type="entry name" value="DUF7128"/>
    <property type="match status" value="1"/>
</dbReference>
<dbReference type="PROSITE" id="PS50157">
    <property type="entry name" value="ZINC_FINGER_C2H2_2"/>
    <property type="match status" value="1"/>
</dbReference>
<dbReference type="AlphaFoldDB" id="A0A1H3HUT3"/>
<dbReference type="RefSeq" id="WP_281241852.1">
    <property type="nucleotide sequence ID" value="NZ_FNPB01000008.1"/>
</dbReference>
<evidence type="ECO:0000313" key="3">
    <source>
        <dbReference type="Proteomes" id="UP000199170"/>
    </source>
</evidence>
<gene>
    <name evidence="2" type="ORF">SAMN04487946_10873</name>
</gene>
<dbReference type="InterPro" id="IPR013087">
    <property type="entry name" value="Znf_C2H2_type"/>
</dbReference>